<dbReference type="InterPro" id="IPR018313">
    <property type="entry name" value="SBP_3_CS"/>
</dbReference>
<dbReference type="Pfam" id="PF00528">
    <property type="entry name" value="BPD_transp_1"/>
    <property type="match status" value="1"/>
</dbReference>
<keyword evidence="5" id="KW-1003">Cell membrane</keyword>
<organism evidence="13 14">
    <name type="scientific">Gloeothece citriformis (strain PCC 7424)</name>
    <name type="common">Cyanothece sp. (strain PCC 7424)</name>
    <dbReference type="NCBI Taxonomy" id="65393"/>
    <lineage>
        <taxon>Bacteria</taxon>
        <taxon>Bacillati</taxon>
        <taxon>Cyanobacteriota</taxon>
        <taxon>Cyanophyceae</taxon>
        <taxon>Oscillatoriophycideae</taxon>
        <taxon>Chroococcales</taxon>
        <taxon>Aphanothecaceae</taxon>
        <taxon>Gloeothece</taxon>
        <taxon>Gloeothece citriformis</taxon>
    </lineage>
</organism>
<dbReference type="STRING" id="65393.PCC7424_1848"/>
<feature type="transmembrane region" description="Helical" evidence="11">
    <location>
        <begin position="472"/>
        <end position="494"/>
    </location>
</feature>
<keyword evidence="8" id="KW-0029">Amino-acid transport</keyword>
<dbReference type="InterPro" id="IPR043429">
    <property type="entry name" value="ArtM/GltK/GlnP/TcyL/YhdX-like"/>
</dbReference>
<dbReference type="SMART" id="SM00062">
    <property type="entry name" value="PBPb"/>
    <property type="match status" value="1"/>
</dbReference>
<dbReference type="SUPFAM" id="SSF161098">
    <property type="entry name" value="MetI-like"/>
    <property type="match status" value="1"/>
</dbReference>
<evidence type="ECO:0000256" key="6">
    <source>
        <dbReference type="ARBA" id="ARBA00022692"/>
    </source>
</evidence>
<evidence type="ECO:0000256" key="5">
    <source>
        <dbReference type="ARBA" id="ARBA00022475"/>
    </source>
</evidence>
<dbReference type="FunFam" id="1.10.3720.10:FF:000033">
    <property type="entry name" value="Polar amino acid ABC transporter permease"/>
    <property type="match status" value="1"/>
</dbReference>
<keyword evidence="9 11" id="KW-1133">Transmembrane helix</keyword>
<evidence type="ECO:0000256" key="9">
    <source>
        <dbReference type="ARBA" id="ARBA00022989"/>
    </source>
</evidence>
<dbReference type="Proteomes" id="UP000002384">
    <property type="component" value="Chromosome"/>
</dbReference>
<comment type="similarity">
    <text evidence="3">Belongs to the bacterial solute-binding protein 3 family.</text>
</comment>
<evidence type="ECO:0000256" key="4">
    <source>
        <dbReference type="ARBA" id="ARBA00022448"/>
    </source>
</evidence>
<evidence type="ECO:0000313" key="13">
    <source>
        <dbReference type="EMBL" id="ACK70280.1"/>
    </source>
</evidence>
<dbReference type="GO" id="GO:0043190">
    <property type="term" value="C:ATP-binding cassette (ABC) transporter complex"/>
    <property type="evidence" value="ECO:0007669"/>
    <property type="project" value="InterPro"/>
</dbReference>
<name>B7KCH5_GLOC7</name>
<evidence type="ECO:0000256" key="11">
    <source>
        <dbReference type="RuleBase" id="RU363032"/>
    </source>
</evidence>
<evidence type="ECO:0000256" key="10">
    <source>
        <dbReference type="ARBA" id="ARBA00023136"/>
    </source>
</evidence>
<sequence>MRTHHLKQLTPIHYLILSVISFCLVIYWLMVPVFSQTATTPFKVATEPAFPPFEMTDQNTGELTGFDIDLMKAIGEEAGLKIEFESLPFDGIIPALQAGTVEAAISGMTITPERAQTISFSRPYFKAGLAIAVRDNNNTINSFEDLKNKKIAVQIGTTGAKQAGQIEGVELSTFDSAVLALQELVNGKVDAVVNDAPVTLYAIKTAGLKGVKVVGELVTEEYYGIALPKDSPYLQKINDALERLIANGRYQSIYEQWFGISPPELPLSAPSLDTENQDFNPTVFYVNLFRNLFRGAVITVILTAFSVFFGLIGGTLVALALISPYQILRLLFRIYVDFFRGTPMLVQLFIIYFGLPALFQQYLGIEWSLDRFPAAVMALSLNVAAYLAEIIRGGIQSIDKGQWEACESLGMTPFQTMQDVIFPQAFRRILPPLGNEFITLIKDTSLTAIIGFQELFREGQLIVAVTYKAFEVYIAVALVYLILTTLSSIAFKWLETAMNPLEKAKKKSLKSIS</sequence>
<dbReference type="EMBL" id="CP001291">
    <property type="protein sequence ID" value="ACK70280.1"/>
    <property type="molecule type" value="Genomic_DNA"/>
</dbReference>
<dbReference type="KEGG" id="cyc:PCC7424_1848"/>
<dbReference type="NCBIfam" id="TIGR01726">
    <property type="entry name" value="HEQRo_perm_3TM"/>
    <property type="match status" value="1"/>
</dbReference>
<comment type="similarity">
    <text evidence="2">Belongs to the binding-protein-dependent transport system permease family. HisMQ subfamily.</text>
</comment>
<evidence type="ECO:0000256" key="1">
    <source>
        <dbReference type="ARBA" id="ARBA00004651"/>
    </source>
</evidence>
<accession>B7KCH5</accession>
<keyword evidence="14" id="KW-1185">Reference proteome</keyword>
<gene>
    <name evidence="13" type="ordered locus">PCC7424_1848</name>
</gene>
<dbReference type="PANTHER" id="PTHR30614">
    <property type="entry name" value="MEMBRANE COMPONENT OF AMINO ACID ABC TRANSPORTER"/>
    <property type="match status" value="1"/>
</dbReference>
<dbReference type="InterPro" id="IPR010065">
    <property type="entry name" value="AA_ABC_transptr_permease_3TM"/>
</dbReference>
<dbReference type="HOGENOM" id="CLU_019602_20_3_3"/>
<feature type="transmembrane region" description="Helical" evidence="11">
    <location>
        <begin position="334"/>
        <end position="359"/>
    </location>
</feature>
<dbReference type="PROSITE" id="PS01039">
    <property type="entry name" value="SBP_BACTERIAL_3"/>
    <property type="match status" value="1"/>
</dbReference>
<dbReference type="PROSITE" id="PS50928">
    <property type="entry name" value="ABC_TM1"/>
    <property type="match status" value="1"/>
</dbReference>
<dbReference type="GO" id="GO:0015276">
    <property type="term" value="F:ligand-gated monoatomic ion channel activity"/>
    <property type="evidence" value="ECO:0007669"/>
    <property type="project" value="InterPro"/>
</dbReference>
<dbReference type="Pfam" id="PF00497">
    <property type="entry name" value="SBP_bac_3"/>
    <property type="match status" value="1"/>
</dbReference>
<dbReference type="CDD" id="cd13624">
    <property type="entry name" value="PBP2_Arg_Lys_His"/>
    <property type="match status" value="1"/>
</dbReference>
<dbReference type="SUPFAM" id="SSF53850">
    <property type="entry name" value="Periplasmic binding protein-like II"/>
    <property type="match status" value="1"/>
</dbReference>
<dbReference type="eggNOG" id="COG0834">
    <property type="taxonomic scope" value="Bacteria"/>
</dbReference>
<dbReference type="InterPro" id="IPR000515">
    <property type="entry name" value="MetI-like"/>
</dbReference>
<feature type="transmembrane region" description="Helical" evidence="11">
    <location>
        <begin position="296"/>
        <end position="322"/>
    </location>
</feature>
<proteinExistence type="inferred from homology"/>
<dbReference type="InterPro" id="IPR001638">
    <property type="entry name" value="Solute-binding_3/MltF_N"/>
</dbReference>
<evidence type="ECO:0000256" key="8">
    <source>
        <dbReference type="ARBA" id="ARBA00022970"/>
    </source>
</evidence>
<feature type="transmembrane region" description="Helical" evidence="11">
    <location>
        <begin position="371"/>
        <end position="391"/>
    </location>
</feature>
<dbReference type="Gene3D" id="1.10.3720.10">
    <property type="entry name" value="MetI-like"/>
    <property type="match status" value="1"/>
</dbReference>
<dbReference type="PANTHER" id="PTHR30614:SF20">
    <property type="entry name" value="GLUTAMINE TRANSPORT SYSTEM PERMEASE PROTEIN GLNP"/>
    <property type="match status" value="1"/>
</dbReference>
<dbReference type="InterPro" id="IPR035906">
    <property type="entry name" value="MetI-like_sf"/>
</dbReference>
<evidence type="ECO:0000259" key="12">
    <source>
        <dbReference type="PROSITE" id="PS50928"/>
    </source>
</evidence>
<keyword evidence="6 11" id="KW-0812">Transmembrane</keyword>
<feature type="domain" description="ABC transmembrane type-1" evidence="12">
    <location>
        <begin position="296"/>
        <end position="491"/>
    </location>
</feature>
<dbReference type="SMART" id="SM00079">
    <property type="entry name" value="PBPe"/>
    <property type="match status" value="1"/>
</dbReference>
<evidence type="ECO:0000313" key="14">
    <source>
        <dbReference type="Proteomes" id="UP000002384"/>
    </source>
</evidence>
<dbReference type="InterPro" id="IPR001320">
    <property type="entry name" value="Iontro_rcpt_C"/>
</dbReference>
<dbReference type="AlphaFoldDB" id="B7KCH5"/>
<evidence type="ECO:0000256" key="7">
    <source>
        <dbReference type="ARBA" id="ARBA00022729"/>
    </source>
</evidence>
<evidence type="ECO:0000256" key="2">
    <source>
        <dbReference type="ARBA" id="ARBA00010072"/>
    </source>
</evidence>
<evidence type="ECO:0000256" key="3">
    <source>
        <dbReference type="ARBA" id="ARBA00010333"/>
    </source>
</evidence>
<keyword evidence="7" id="KW-0732">Signal</keyword>
<feature type="transmembrane region" description="Helical" evidence="11">
    <location>
        <begin position="12"/>
        <end position="30"/>
    </location>
</feature>
<reference evidence="14" key="1">
    <citation type="journal article" date="2011" name="MBio">
        <title>Novel metabolic attributes of the genus Cyanothece, comprising a group of unicellular nitrogen-fixing Cyanobacteria.</title>
        <authorList>
            <person name="Bandyopadhyay A."/>
            <person name="Elvitigala T."/>
            <person name="Welsh E."/>
            <person name="Stockel J."/>
            <person name="Liberton M."/>
            <person name="Min H."/>
            <person name="Sherman L.A."/>
            <person name="Pakrasi H.B."/>
        </authorList>
    </citation>
    <scope>NUCLEOTIDE SEQUENCE [LARGE SCALE GENOMIC DNA]</scope>
    <source>
        <strain evidence="14">PCC 7424</strain>
    </source>
</reference>
<comment type="subcellular location">
    <subcellularLocation>
        <location evidence="1 11">Cell membrane</location>
        <topology evidence="1 11">Multi-pass membrane protein</topology>
    </subcellularLocation>
</comment>
<keyword evidence="4 11" id="KW-0813">Transport</keyword>
<keyword evidence="10 11" id="KW-0472">Membrane</keyword>
<dbReference type="CDD" id="cd06261">
    <property type="entry name" value="TM_PBP2"/>
    <property type="match status" value="1"/>
</dbReference>
<dbReference type="Gene3D" id="3.40.190.10">
    <property type="entry name" value="Periplasmic binding protein-like II"/>
    <property type="match status" value="2"/>
</dbReference>
<dbReference type="GO" id="GO:0006865">
    <property type="term" value="P:amino acid transport"/>
    <property type="evidence" value="ECO:0007669"/>
    <property type="project" value="UniProtKB-KW"/>
</dbReference>
<dbReference type="eggNOG" id="COG0765">
    <property type="taxonomic scope" value="Bacteria"/>
</dbReference>
<protein>
    <submittedName>
        <fullName evidence="13">Polar amino acid ABC transporter, inner membrane subunit</fullName>
    </submittedName>
</protein>